<feature type="domain" description="Homeobox" evidence="7">
    <location>
        <begin position="244"/>
        <end position="304"/>
    </location>
</feature>
<name>A0A9P3PK07_LYOSH</name>
<gene>
    <name evidence="8" type="ORF">LshimejAT787_0406930</name>
</gene>
<evidence type="ECO:0000256" key="3">
    <source>
        <dbReference type="ARBA" id="ARBA00023242"/>
    </source>
</evidence>
<dbReference type="OrthoDB" id="6159439at2759"/>
<feature type="compositionally biased region" description="Basic and acidic residues" evidence="6">
    <location>
        <begin position="368"/>
        <end position="381"/>
    </location>
</feature>
<keyword evidence="2 4" id="KW-0371">Homeobox</keyword>
<evidence type="ECO:0000256" key="5">
    <source>
        <dbReference type="RuleBase" id="RU000682"/>
    </source>
</evidence>
<dbReference type="PANTHER" id="PTHR24324">
    <property type="entry name" value="HOMEOBOX PROTEIN HHEX"/>
    <property type="match status" value="1"/>
</dbReference>
<feature type="region of interest" description="Disordered" evidence="6">
    <location>
        <begin position="298"/>
        <end position="381"/>
    </location>
</feature>
<feature type="DNA-binding region" description="Homeobox" evidence="4">
    <location>
        <begin position="246"/>
        <end position="305"/>
    </location>
</feature>
<dbReference type="InterPro" id="IPR017970">
    <property type="entry name" value="Homeobox_CS"/>
</dbReference>
<keyword evidence="9" id="KW-1185">Reference proteome</keyword>
<feature type="region of interest" description="Disordered" evidence="6">
    <location>
        <begin position="92"/>
        <end position="125"/>
    </location>
</feature>
<dbReference type="EMBL" id="BRPK01000004">
    <property type="protein sequence ID" value="GLB37642.1"/>
    <property type="molecule type" value="Genomic_DNA"/>
</dbReference>
<comment type="subcellular location">
    <subcellularLocation>
        <location evidence="4 5">Nucleus</location>
    </subcellularLocation>
</comment>
<dbReference type="AlphaFoldDB" id="A0A9P3PK07"/>
<dbReference type="SMART" id="SM00389">
    <property type="entry name" value="HOX"/>
    <property type="match status" value="1"/>
</dbReference>
<evidence type="ECO:0000256" key="1">
    <source>
        <dbReference type="ARBA" id="ARBA00023125"/>
    </source>
</evidence>
<comment type="caution">
    <text evidence="8">The sequence shown here is derived from an EMBL/GenBank/DDBJ whole genome shotgun (WGS) entry which is preliminary data.</text>
</comment>
<keyword evidence="3 4" id="KW-0539">Nucleus</keyword>
<evidence type="ECO:0000259" key="7">
    <source>
        <dbReference type="PROSITE" id="PS50071"/>
    </source>
</evidence>
<dbReference type="Proteomes" id="UP001063166">
    <property type="component" value="Unassembled WGS sequence"/>
</dbReference>
<reference evidence="8" key="1">
    <citation type="submission" date="2022-07" db="EMBL/GenBank/DDBJ databases">
        <title>The genome of Lyophyllum shimeji provides insight into the initial evolution of ectomycorrhizal fungal genome.</title>
        <authorList>
            <person name="Kobayashi Y."/>
            <person name="Shibata T."/>
            <person name="Hirakawa H."/>
            <person name="Shigenobu S."/>
            <person name="Nishiyama T."/>
            <person name="Yamada A."/>
            <person name="Hasebe M."/>
            <person name="Kawaguchi M."/>
        </authorList>
    </citation>
    <scope>NUCLEOTIDE SEQUENCE</scope>
    <source>
        <strain evidence="8">AT787</strain>
    </source>
</reference>
<dbReference type="Gene3D" id="1.10.10.60">
    <property type="entry name" value="Homeodomain-like"/>
    <property type="match status" value="1"/>
</dbReference>
<dbReference type="PANTHER" id="PTHR24324:SF9">
    <property type="entry name" value="HOMEOBOX DOMAIN-CONTAINING PROTEIN"/>
    <property type="match status" value="1"/>
</dbReference>
<dbReference type="GO" id="GO:0030154">
    <property type="term" value="P:cell differentiation"/>
    <property type="evidence" value="ECO:0007669"/>
    <property type="project" value="TreeGrafter"/>
</dbReference>
<dbReference type="PROSITE" id="PS50071">
    <property type="entry name" value="HOMEOBOX_2"/>
    <property type="match status" value="1"/>
</dbReference>
<dbReference type="GO" id="GO:0000978">
    <property type="term" value="F:RNA polymerase II cis-regulatory region sequence-specific DNA binding"/>
    <property type="evidence" value="ECO:0007669"/>
    <property type="project" value="TreeGrafter"/>
</dbReference>
<evidence type="ECO:0000313" key="9">
    <source>
        <dbReference type="Proteomes" id="UP001063166"/>
    </source>
</evidence>
<evidence type="ECO:0000256" key="2">
    <source>
        <dbReference type="ARBA" id="ARBA00023155"/>
    </source>
</evidence>
<dbReference type="InterPro" id="IPR001356">
    <property type="entry name" value="HD"/>
</dbReference>
<dbReference type="PROSITE" id="PS00027">
    <property type="entry name" value="HOMEOBOX_1"/>
    <property type="match status" value="1"/>
</dbReference>
<accession>A0A9P3PK07</accession>
<feature type="region of interest" description="Disordered" evidence="6">
    <location>
        <begin position="1"/>
        <end position="66"/>
    </location>
</feature>
<keyword evidence="1 4" id="KW-0238">DNA-binding</keyword>
<dbReference type="GO" id="GO:0000981">
    <property type="term" value="F:DNA-binding transcription factor activity, RNA polymerase II-specific"/>
    <property type="evidence" value="ECO:0007669"/>
    <property type="project" value="InterPro"/>
</dbReference>
<feature type="region of interest" description="Disordered" evidence="6">
    <location>
        <begin position="229"/>
        <end position="254"/>
    </location>
</feature>
<sequence length="381" mass="42641">MSSSNDRYFPTYSKSRRSSPDHSQGGFFQTGQGGRTVLPPLSSAFPTSRFPGPAYPSQFTPRSSPARYEVNPHMLYHYSSPEPTPSFSMYETQERYPTPPQGYSFTSRTPPVPSAQPDNRKLPPLATNTSAGWTTSYLQIPSNYQTGGGSSSGIRSPMASYPTTYAYPPTTQGGTYTYMPVQEPTNIQIPSMNTTTQISSYEVVDTSRGDYHRPASPYNRTASQVVAAPVYSPPPVSPTSPEEPTIKKKRKRADARQLKVLNETYNRTAFPSTEERLALAKELDMSARSVQIWFQNKRQSMRQTNRQSSTAGSSSQPYTTTGQDGYEDYDHSQMPYNNATPAAAIEAQYPSRHSPEASRSHSSHRRVRQNDETTEHRKQWY</sequence>
<organism evidence="8 9">
    <name type="scientific">Lyophyllum shimeji</name>
    <name type="common">Hon-shimeji</name>
    <name type="synonym">Tricholoma shimeji</name>
    <dbReference type="NCBI Taxonomy" id="47721"/>
    <lineage>
        <taxon>Eukaryota</taxon>
        <taxon>Fungi</taxon>
        <taxon>Dikarya</taxon>
        <taxon>Basidiomycota</taxon>
        <taxon>Agaricomycotina</taxon>
        <taxon>Agaricomycetes</taxon>
        <taxon>Agaricomycetidae</taxon>
        <taxon>Agaricales</taxon>
        <taxon>Tricholomatineae</taxon>
        <taxon>Lyophyllaceae</taxon>
        <taxon>Lyophyllum</taxon>
    </lineage>
</organism>
<dbReference type="InterPro" id="IPR051000">
    <property type="entry name" value="Homeobox_DNA-bind_prot"/>
</dbReference>
<evidence type="ECO:0000313" key="8">
    <source>
        <dbReference type="EMBL" id="GLB37642.1"/>
    </source>
</evidence>
<dbReference type="Pfam" id="PF00046">
    <property type="entry name" value="Homeodomain"/>
    <property type="match status" value="1"/>
</dbReference>
<dbReference type="InterPro" id="IPR009057">
    <property type="entry name" value="Homeodomain-like_sf"/>
</dbReference>
<dbReference type="CDD" id="cd00086">
    <property type="entry name" value="homeodomain"/>
    <property type="match status" value="1"/>
</dbReference>
<proteinExistence type="predicted"/>
<dbReference type="SUPFAM" id="SSF46689">
    <property type="entry name" value="Homeodomain-like"/>
    <property type="match status" value="1"/>
</dbReference>
<feature type="compositionally biased region" description="Polar residues" evidence="6">
    <location>
        <begin position="298"/>
        <end position="323"/>
    </location>
</feature>
<dbReference type="GO" id="GO:0005634">
    <property type="term" value="C:nucleus"/>
    <property type="evidence" value="ECO:0007669"/>
    <property type="project" value="UniProtKB-SubCell"/>
</dbReference>
<evidence type="ECO:0000256" key="6">
    <source>
        <dbReference type="SAM" id="MobiDB-lite"/>
    </source>
</evidence>
<protein>
    <submittedName>
        <fullName evidence="8">Homeodomain containing protein</fullName>
    </submittedName>
</protein>
<evidence type="ECO:0000256" key="4">
    <source>
        <dbReference type="PROSITE-ProRule" id="PRU00108"/>
    </source>
</evidence>